<feature type="region of interest" description="Disordered" evidence="1">
    <location>
        <begin position="73"/>
        <end position="109"/>
    </location>
</feature>
<proteinExistence type="predicted"/>
<feature type="compositionally biased region" description="Polar residues" evidence="1">
    <location>
        <begin position="88"/>
        <end position="100"/>
    </location>
</feature>
<dbReference type="AlphaFoldDB" id="A0A2N4SXI1"/>
<evidence type="ECO:0000313" key="2">
    <source>
        <dbReference type="EMBL" id="PLC10684.1"/>
    </source>
</evidence>
<dbReference type="EMBL" id="LOMZ01000004">
    <property type="protein sequence ID" value="PLC10684.1"/>
    <property type="molecule type" value="Genomic_DNA"/>
</dbReference>
<evidence type="ECO:0000313" key="3">
    <source>
        <dbReference type="Proteomes" id="UP000234632"/>
    </source>
</evidence>
<name>A0A2N4SXI1_9MICC</name>
<gene>
    <name evidence="2" type="ORF">AUQ48_16620</name>
</gene>
<evidence type="ECO:0000256" key="1">
    <source>
        <dbReference type="SAM" id="MobiDB-lite"/>
    </source>
</evidence>
<protein>
    <submittedName>
        <fullName evidence="2">Uncharacterized protein</fullName>
    </submittedName>
</protein>
<accession>A0A2N4SXI1</accession>
<organism evidence="2 3">
    <name type="scientific">Kocuria flava</name>
    <dbReference type="NCBI Taxonomy" id="446860"/>
    <lineage>
        <taxon>Bacteria</taxon>
        <taxon>Bacillati</taxon>
        <taxon>Actinomycetota</taxon>
        <taxon>Actinomycetes</taxon>
        <taxon>Micrococcales</taxon>
        <taxon>Micrococcaceae</taxon>
        <taxon>Kocuria</taxon>
    </lineage>
</organism>
<dbReference type="Proteomes" id="UP000234632">
    <property type="component" value="Unassembled WGS sequence"/>
</dbReference>
<comment type="caution">
    <text evidence="2">The sequence shown here is derived from an EMBL/GenBank/DDBJ whole genome shotgun (WGS) entry which is preliminary data.</text>
</comment>
<sequence>MAKLTDPQQAEEAAQRLLNDRMDYVRRAITARGALDGARDALKEAEKNDTAAFQAAVNNGGWTEDELRKIGLSAPEKVQRVQRRRKATQSTQDAPNSSAQNGGGTEPEQ</sequence>
<dbReference type="RefSeq" id="WP_101853357.1">
    <property type="nucleotide sequence ID" value="NZ_LOMZ01000004.1"/>
</dbReference>
<reference evidence="2 3" key="1">
    <citation type="submission" date="2015-12" db="EMBL/GenBank/DDBJ databases">
        <authorList>
            <person name="Shamseldin A."/>
            <person name="Moawad H."/>
            <person name="Abd El-Rahim W.M."/>
            <person name="Sadowsky M.J."/>
        </authorList>
    </citation>
    <scope>NUCLEOTIDE SEQUENCE [LARGE SCALE GENOMIC DNA]</scope>
    <source>
        <strain evidence="2 3">S43</strain>
    </source>
</reference>